<comment type="caution">
    <text evidence="6">The sequence shown here is derived from an EMBL/GenBank/DDBJ whole genome shotgun (WGS) entry which is preliminary data.</text>
</comment>
<reference evidence="6" key="1">
    <citation type="journal article" date="2019" name="Beilstein J. Org. Chem.">
        <title>Nanangenines: drimane sesquiterpenoids as the dominant metabolite cohort of a novel Australian fungus, Aspergillus nanangensis.</title>
        <authorList>
            <person name="Lacey H.J."/>
            <person name="Gilchrist C.L.M."/>
            <person name="Crombie A."/>
            <person name="Kalaitzis J.A."/>
            <person name="Vuong D."/>
            <person name="Rutledge P.J."/>
            <person name="Turner P."/>
            <person name="Pitt J.I."/>
            <person name="Lacey E."/>
            <person name="Chooi Y.H."/>
            <person name="Piggott A.M."/>
        </authorList>
    </citation>
    <scope>NUCLEOTIDE SEQUENCE</scope>
    <source>
        <strain evidence="6">MST-FP2251</strain>
    </source>
</reference>
<keyword evidence="3" id="KW-0274">FAD</keyword>
<evidence type="ECO:0000256" key="2">
    <source>
        <dbReference type="ARBA" id="ARBA00022630"/>
    </source>
</evidence>
<dbReference type="InterPro" id="IPR036318">
    <property type="entry name" value="FAD-bd_PCMH-like_sf"/>
</dbReference>
<dbReference type="PROSITE" id="PS51387">
    <property type="entry name" value="FAD_PCMH"/>
    <property type="match status" value="1"/>
</dbReference>
<dbReference type="Pfam" id="PF01565">
    <property type="entry name" value="FAD_binding_4"/>
    <property type="match status" value="1"/>
</dbReference>
<evidence type="ECO:0000259" key="5">
    <source>
        <dbReference type="PROSITE" id="PS51387"/>
    </source>
</evidence>
<protein>
    <recommendedName>
        <fullName evidence="5">FAD-binding PCMH-type domain-containing protein</fullName>
    </recommendedName>
</protein>
<feature type="domain" description="FAD-binding PCMH-type" evidence="5">
    <location>
        <begin position="1"/>
        <end position="134"/>
    </location>
</feature>
<evidence type="ECO:0000256" key="4">
    <source>
        <dbReference type="ARBA" id="ARBA00023002"/>
    </source>
</evidence>
<dbReference type="PANTHER" id="PTHR42973:SF53">
    <property type="entry name" value="FAD-BINDING PCMH-TYPE DOMAIN-CONTAINING PROTEIN-RELATED"/>
    <property type="match status" value="1"/>
</dbReference>
<dbReference type="GO" id="GO:0071949">
    <property type="term" value="F:FAD binding"/>
    <property type="evidence" value="ECO:0007669"/>
    <property type="project" value="InterPro"/>
</dbReference>
<gene>
    <name evidence="6" type="ORF">FE257_006742</name>
</gene>
<comment type="similarity">
    <text evidence="1">Belongs to the oxygen-dependent FAD-linked oxidoreductase family.</text>
</comment>
<dbReference type="GO" id="GO:0016491">
    <property type="term" value="F:oxidoreductase activity"/>
    <property type="evidence" value="ECO:0007669"/>
    <property type="project" value="UniProtKB-KW"/>
</dbReference>
<dbReference type="PANTHER" id="PTHR42973">
    <property type="entry name" value="BINDING OXIDOREDUCTASE, PUTATIVE (AFU_ORTHOLOGUE AFUA_1G17690)-RELATED"/>
    <property type="match status" value="1"/>
</dbReference>
<evidence type="ECO:0000256" key="1">
    <source>
        <dbReference type="ARBA" id="ARBA00005466"/>
    </source>
</evidence>
<sequence length="391" mass="42452">MSVPGSNNIDDGVTIDLGLLNSVTYSPQTKIASLGPGAKWGEVYSYLAKHGRLLAGGRDGGVSAGGVITGGGISYHTCRVGFRCDQVINFEVVLADSRILNANKDTNPTLFKALKGGGNNFGILTRFDVIADALACFVNNVATMPNDHVMAMWAYHIRQLGGLISIDLLNLDGEEFPKSLTRFLDIPGPREAMCMPVQDKVGRQIVTSGQHDTWYTLTIKADPALIRKASSVFATLRTSLEMRLAHASPGTSFNLTMFLQPIAVSFTEHSHARDGNMMALKKITDNAMLVVCATKVDTTKLNDEIAAPALWRAMRDFEDYARAVNGLTGFEYANYSDATQSPLGNAGDETMRFLWSVSRQFDPQGVFQTRVPGGFKLQNAETDAARLGFKL</sequence>
<dbReference type="Gene3D" id="3.30.465.10">
    <property type="match status" value="1"/>
</dbReference>
<evidence type="ECO:0000256" key="3">
    <source>
        <dbReference type="ARBA" id="ARBA00022827"/>
    </source>
</evidence>
<accession>A0AAD4CPF7</accession>
<dbReference type="InterPro" id="IPR006094">
    <property type="entry name" value="Oxid_FAD_bind_N"/>
</dbReference>
<dbReference type="InterPro" id="IPR016166">
    <property type="entry name" value="FAD-bd_PCMH"/>
</dbReference>
<dbReference type="InterPro" id="IPR016169">
    <property type="entry name" value="FAD-bd_PCMH_sub2"/>
</dbReference>
<organism evidence="6 7">
    <name type="scientific">Aspergillus nanangensis</name>
    <dbReference type="NCBI Taxonomy" id="2582783"/>
    <lineage>
        <taxon>Eukaryota</taxon>
        <taxon>Fungi</taxon>
        <taxon>Dikarya</taxon>
        <taxon>Ascomycota</taxon>
        <taxon>Pezizomycotina</taxon>
        <taxon>Eurotiomycetes</taxon>
        <taxon>Eurotiomycetidae</taxon>
        <taxon>Eurotiales</taxon>
        <taxon>Aspergillaceae</taxon>
        <taxon>Aspergillus</taxon>
        <taxon>Aspergillus subgen. Circumdati</taxon>
    </lineage>
</organism>
<dbReference type="Proteomes" id="UP001194746">
    <property type="component" value="Unassembled WGS sequence"/>
</dbReference>
<evidence type="ECO:0000313" key="6">
    <source>
        <dbReference type="EMBL" id="KAF9890062.1"/>
    </source>
</evidence>
<reference evidence="6" key="2">
    <citation type="submission" date="2020-02" db="EMBL/GenBank/DDBJ databases">
        <authorList>
            <person name="Gilchrist C.L.M."/>
            <person name="Chooi Y.-H."/>
        </authorList>
    </citation>
    <scope>NUCLEOTIDE SEQUENCE</scope>
    <source>
        <strain evidence="6">MST-FP2251</strain>
    </source>
</reference>
<dbReference type="InterPro" id="IPR050416">
    <property type="entry name" value="FAD-linked_Oxidoreductase"/>
</dbReference>
<name>A0AAD4CPF7_ASPNN</name>
<evidence type="ECO:0000313" key="7">
    <source>
        <dbReference type="Proteomes" id="UP001194746"/>
    </source>
</evidence>
<keyword evidence="2" id="KW-0285">Flavoprotein</keyword>
<keyword evidence="4" id="KW-0560">Oxidoreductase</keyword>
<dbReference type="SUPFAM" id="SSF56176">
    <property type="entry name" value="FAD-binding/transporter-associated domain-like"/>
    <property type="match status" value="1"/>
</dbReference>
<proteinExistence type="inferred from homology"/>
<dbReference type="EMBL" id="VCAU01000030">
    <property type="protein sequence ID" value="KAF9890062.1"/>
    <property type="molecule type" value="Genomic_DNA"/>
</dbReference>
<keyword evidence="7" id="KW-1185">Reference proteome</keyword>
<dbReference type="AlphaFoldDB" id="A0AAD4CPF7"/>